<dbReference type="Bgee" id="WBGene00219381">
    <property type="expression patterns" value="Expressed in pharyngeal muscle cell (C elegans)"/>
</dbReference>
<evidence type="ECO:0000313" key="1">
    <source>
        <dbReference type="EMBL" id="CCH63900.1"/>
    </source>
</evidence>
<dbReference type="STRING" id="6239.C47A10.16.1"/>
<organism evidence="1 2">
    <name type="scientific">Caenorhabditis elegans</name>
    <dbReference type="NCBI Taxonomy" id="6239"/>
    <lineage>
        <taxon>Eukaryota</taxon>
        <taxon>Metazoa</taxon>
        <taxon>Ecdysozoa</taxon>
        <taxon>Nematoda</taxon>
        <taxon>Chromadorea</taxon>
        <taxon>Rhabditida</taxon>
        <taxon>Rhabditina</taxon>
        <taxon>Rhabditomorpha</taxon>
        <taxon>Rhabditoidea</taxon>
        <taxon>Rhabditidae</taxon>
        <taxon>Peloderinae</taxon>
        <taxon>Caenorhabditis</taxon>
    </lineage>
</organism>
<dbReference type="CTD" id="24104332"/>
<dbReference type="GeneID" id="24104332"/>
<dbReference type="AGR" id="WB:WBGene00219381"/>
<dbReference type="KEGG" id="cel:CELE_C47A10.16"/>
<name>I2HAH2_CAEEL</name>
<dbReference type="Proteomes" id="UP000001940">
    <property type="component" value="Chromosome V"/>
</dbReference>
<keyword evidence="2" id="KW-1185">Reference proteome</keyword>
<dbReference type="RefSeq" id="NP_001263918.1">
    <property type="nucleotide sequence ID" value="NM_001276989.1"/>
</dbReference>
<dbReference type="InParanoid" id="I2HAH2"/>
<dbReference type="HOGENOM" id="CLU_3392707_0_0_1"/>
<reference evidence="1 2" key="1">
    <citation type="journal article" date="1998" name="Science">
        <title>Genome sequence of the nematode C. elegans: a platform for investigating biology.</title>
        <authorList>
            <consortium name="The C. elegans sequencing consortium"/>
            <person name="Sulson J.E."/>
            <person name="Waterston R."/>
        </authorList>
    </citation>
    <scope>NUCLEOTIDE SEQUENCE [LARGE SCALE GENOMIC DNA]</scope>
    <source>
        <strain evidence="1 2">Bristol N2</strain>
    </source>
</reference>
<dbReference type="WormBase" id="C47A10.16">
    <property type="protein sequence ID" value="CE47495"/>
    <property type="gene ID" value="WBGene00219381"/>
</dbReference>
<sequence length="32" mass="3833">MKINNQRELQEIKDRKEQAITVCEGQRTENDD</sequence>
<dbReference type="PaxDb" id="6239-C47A10.16"/>
<accession>I2HAH2</accession>
<protein>
    <submittedName>
        <fullName evidence="1">Conjugal transfer protein TraR</fullName>
    </submittedName>
</protein>
<gene>
    <name evidence="1 3" type="ORF">C47A10.16</name>
    <name evidence="1" type="ORF">CELE_C47A10.16</name>
</gene>
<evidence type="ECO:0000313" key="3">
    <source>
        <dbReference type="WormBase" id="C47A10.16"/>
    </source>
</evidence>
<dbReference type="AlphaFoldDB" id="I2HAH2"/>
<evidence type="ECO:0000313" key="2">
    <source>
        <dbReference type="Proteomes" id="UP000001940"/>
    </source>
</evidence>
<proteinExistence type="predicted"/>
<dbReference type="EMBL" id="BX284605">
    <property type="protein sequence ID" value="CCH63900.1"/>
    <property type="molecule type" value="Genomic_DNA"/>
</dbReference>